<dbReference type="Pfam" id="PF05569">
    <property type="entry name" value="Peptidase_M56"/>
    <property type="match status" value="1"/>
</dbReference>
<dbReference type="InterPro" id="IPR037066">
    <property type="entry name" value="Plug_dom_sf"/>
</dbReference>
<feature type="region of interest" description="Disordered" evidence="2">
    <location>
        <begin position="429"/>
        <end position="453"/>
    </location>
</feature>
<dbReference type="SUPFAM" id="SSF56935">
    <property type="entry name" value="Porins"/>
    <property type="match status" value="1"/>
</dbReference>
<gene>
    <name evidence="5" type="ORF">SAMN05444008_102442</name>
</gene>
<name>A0A1M4VZZ2_9BACT</name>
<reference evidence="5 6" key="1">
    <citation type="submission" date="2016-11" db="EMBL/GenBank/DDBJ databases">
        <authorList>
            <person name="Jaros S."/>
            <person name="Januszkiewicz K."/>
            <person name="Wedrychowicz H."/>
        </authorList>
    </citation>
    <scope>NUCLEOTIDE SEQUENCE [LARGE SCALE GENOMIC DNA]</scope>
    <source>
        <strain evidence="5 6">DSM 26897</strain>
    </source>
</reference>
<evidence type="ECO:0000256" key="1">
    <source>
        <dbReference type="PROSITE-ProRule" id="PRU01360"/>
    </source>
</evidence>
<evidence type="ECO:0000256" key="2">
    <source>
        <dbReference type="SAM" id="MobiDB-lite"/>
    </source>
</evidence>
<evidence type="ECO:0000313" key="5">
    <source>
        <dbReference type="EMBL" id="SHE74614.1"/>
    </source>
</evidence>
<keyword evidence="1 3" id="KW-0472">Membrane</keyword>
<proteinExistence type="inferred from homology"/>
<dbReference type="RefSeq" id="WP_073040257.1">
    <property type="nucleotide sequence ID" value="NZ_FQUO01000002.1"/>
</dbReference>
<keyword evidence="6" id="KW-1185">Reference proteome</keyword>
<keyword evidence="1 3" id="KW-0812">Transmembrane</keyword>
<feature type="domain" description="Peptidase M56" evidence="4">
    <location>
        <begin position="158"/>
        <end position="257"/>
    </location>
</feature>
<dbReference type="PROSITE" id="PS52016">
    <property type="entry name" value="TONB_DEPENDENT_REC_3"/>
    <property type="match status" value="1"/>
</dbReference>
<keyword evidence="1" id="KW-0998">Cell outer membrane</keyword>
<comment type="subcellular location">
    <subcellularLocation>
        <location evidence="1">Cell outer membrane</location>
        <topology evidence="1">Multi-pass membrane protein</topology>
    </subcellularLocation>
</comment>
<feature type="transmembrane region" description="Helical" evidence="3">
    <location>
        <begin position="6"/>
        <end position="25"/>
    </location>
</feature>
<dbReference type="STRING" id="1302690.BUE76_11545"/>
<feature type="transmembrane region" description="Helical" evidence="3">
    <location>
        <begin position="92"/>
        <end position="114"/>
    </location>
</feature>
<evidence type="ECO:0000259" key="4">
    <source>
        <dbReference type="Pfam" id="PF05569"/>
    </source>
</evidence>
<evidence type="ECO:0000256" key="3">
    <source>
        <dbReference type="SAM" id="Phobius"/>
    </source>
</evidence>
<dbReference type="OrthoDB" id="9814002at2"/>
<feature type="transmembrane region" description="Helical" evidence="3">
    <location>
        <begin position="268"/>
        <end position="286"/>
    </location>
</feature>
<comment type="similarity">
    <text evidence="1">Belongs to the TonB-dependent receptor family.</text>
</comment>
<keyword evidence="1" id="KW-1134">Transmembrane beta strand</keyword>
<dbReference type="InterPro" id="IPR052173">
    <property type="entry name" value="Beta-lactam_resp_regulator"/>
</dbReference>
<protein>
    <submittedName>
        <fullName evidence="5">Signal transducer regulating beta-lactamase production, contains metallopeptidase domain</fullName>
    </submittedName>
</protein>
<dbReference type="PANTHER" id="PTHR34978">
    <property type="entry name" value="POSSIBLE SENSOR-TRANSDUCER PROTEIN BLAR"/>
    <property type="match status" value="1"/>
</dbReference>
<sequence>MITLALYLLKVSLCSGLLYGYYYLWLRNQVFHQYNRFYLLGSVAASLLFPLVSLPAFLPEGAPTSSGNWQLLFAGGNQQAALKPETTPDLSTLLFCAYALTTLLFLFAVLKGVWKMSRLMQQEKAIRYKGVQVYLTTHAMAPFSYFKRLFWREDIDLDTPEGAAIFRHELAHIKAKHSVDKLVLQLVLSLCWINPFFWIIRRELQLIHEFVADQNAARNSDAGALARMILQTVYGNTYPSLINPFFQQPIKRRLSMLHKTLQTPRNAYVGRLLALPVAALILMLVAQKQAAASVQQTAALPTKGLSNTSDTVPARNADNIKEVRVTKKDNINRISITYKDGKEENFTEQEAREKGILTPPPPPPPMPATALVVVDGKLLGTLSATQKLENMVKPQEIASVNVWKNEEAVKRYGQEGKNGVIEITTLAKSKEPHLDASQTNRGPGTKQPLAEKGKIKDDSSKALLVIDGKEMGTMGDYPEASFPVKPENISSMNVLKDQTATDKYGEKGKYGVIEIITKKQ</sequence>
<dbReference type="PANTHER" id="PTHR34978:SF3">
    <property type="entry name" value="SLR0241 PROTEIN"/>
    <property type="match status" value="1"/>
</dbReference>
<evidence type="ECO:0000313" key="6">
    <source>
        <dbReference type="Proteomes" id="UP000184368"/>
    </source>
</evidence>
<dbReference type="EMBL" id="FQUO01000002">
    <property type="protein sequence ID" value="SHE74614.1"/>
    <property type="molecule type" value="Genomic_DNA"/>
</dbReference>
<feature type="transmembrane region" description="Helical" evidence="3">
    <location>
        <begin position="182"/>
        <end position="200"/>
    </location>
</feature>
<dbReference type="GO" id="GO:0009279">
    <property type="term" value="C:cell outer membrane"/>
    <property type="evidence" value="ECO:0007669"/>
    <property type="project" value="UniProtKB-SubCell"/>
</dbReference>
<accession>A0A1M4VZZ2</accession>
<keyword evidence="1" id="KW-0813">Transport</keyword>
<dbReference type="InterPro" id="IPR039426">
    <property type="entry name" value="TonB-dep_rcpt-like"/>
</dbReference>
<dbReference type="Gene3D" id="2.170.130.10">
    <property type="entry name" value="TonB-dependent receptor, plug domain"/>
    <property type="match status" value="1"/>
</dbReference>
<keyword evidence="3" id="KW-1133">Transmembrane helix</keyword>
<organism evidence="5 6">
    <name type="scientific">Cnuella takakiae</name>
    <dbReference type="NCBI Taxonomy" id="1302690"/>
    <lineage>
        <taxon>Bacteria</taxon>
        <taxon>Pseudomonadati</taxon>
        <taxon>Bacteroidota</taxon>
        <taxon>Chitinophagia</taxon>
        <taxon>Chitinophagales</taxon>
        <taxon>Chitinophagaceae</taxon>
        <taxon>Cnuella</taxon>
    </lineage>
</organism>
<dbReference type="CDD" id="cd07341">
    <property type="entry name" value="M56_BlaR1_MecR1_like"/>
    <property type="match status" value="1"/>
</dbReference>
<dbReference type="InterPro" id="IPR008756">
    <property type="entry name" value="Peptidase_M56"/>
</dbReference>
<feature type="transmembrane region" description="Helical" evidence="3">
    <location>
        <begin position="37"/>
        <end position="58"/>
    </location>
</feature>
<dbReference type="Proteomes" id="UP000184368">
    <property type="component" value="Unassembled WGS sequence"/>
</dbReference>
<dbReference type="AlphaFoldDB" id="A0A1M4VZZ2"/>